<keyword evidence="8 11" id="KW-0413">Isomerase</keyword>
<keyword evidence="11" id="KW-0963">Cytoplasm</keyword>
<dbReference type="OrthoDB" id="9767721at2"/>
<dbReference type="InterPro" id="IPR046357">
    <property type="entry name" value="PPIase_dom_sf"/>
</dbReference>
<accession>A0A2R5FI72</accession>
<dbReference type="GO" id="GO:0015031">
    <property type="term" value="P:protein transport"/>
    <property type="evidence" value="ECO:0007669"/>
    <property type="project" value="UniProtKB-UniRule"/>
</dbReference>
<reference evidence="15 16" key="1">
    <citation type="journal article" date="2018" name="Environ. Microbiol.">
        <title>Isolation and genomic characterization of Novimethylophilus kurashikiensis gen. nov. sp. nov., a new lanthanide-dependent methylotrophic species of Methylophilaceae.</title>
        <authorList>
            <person name="Lv H."/>
            <person name="Sahin N."/>
            <person name="Tani A."/>
        </authorList>
    </citation>
    <scope>NUCLEOTIDE SEQUENCE [LARGE SCALE GENOMIC DNA]</scope>
    <source>
        <strain evidence="15 16">La2-4</strain>
    </source>
</reference>
<dbReference type="GO" id="GO:0005737">
    <property type="term" value="C:cytoplasm"/>
    <property type="evidence" value="ECO:0007669"/>
    <property type="project" value="UniProtKB-SubCell"/>
</dbReference>
<dbReference type="GO" id="GO:0003755">
    <property type="term" value="F:peptidyl-prolyl cis-trans isomerase activity"/>
    <property type="evidence" value="ECO:0007669"/>
    <property type="project" value="UniProtKB-UniRule"/>
</dbReference>
<evidence type="ECO:0000256" key="5">
    <source>
        <dbReference type="ARBA" id="ARBA00022618"/>
    </source>
</evidence>
<dbReference type="Pfam" id="PF05697">
    <property type="entry name" value="Trigger_N"/>
    <property type="match status" value="1"/>
</dbReference>
<keyword evidence="5 11" id="KW-0132">Cell division</keyword>
<evidence type="ECO:0000256" key="8">
    <source>
        <dbReference type="ARBA" id="ARBA00023235"/>
    </source>
</evidence>
<dbReference type="SUPFAM" id="SSF102735">
    <property type="entry name" value="Trigger factor ribosome-binding domain"/>
    <property type="match status" value="1"/>
</dbReference>
<feature type="domain" description="Trigger factor ribosome-binding bacterial" evidence="13">
    <location>
        <begin position="1"/>
        <end position="144"/>
    </location>
</feature>
<dbReference type="Pfam" id="PF00254">
    <property type="entry name" value="FKBP_C"/>
    <property type="match status" value="1"/>
</dbReference>
<dbReference type="GO" id="GO:0051083">
    <property type="term" value="P:'de novo' cotranslational protein folding"/>
    <property type="evidence" value="ECO:0007669"/>
    <property type="project" value="TreeGrafter"/>
</dbReference>
<feature type="domain" description="PPIase FKBP-type" evidence="12">
    <location>
        <begin position="159"/>
        <end position="238"/>
    </location>
</feature>
<comment type="similarity">
    <text evidence="2 11">Belongs to the FKBP-type PPIase family. Tig subfamily.</text>
</comment>
<dbReference type="GO" id="GO:0043335">
    <property type="term" value="P:protein unfolding"/>
    <property type="evidence" value="ECO:0007669"/>
    <property type="project" value="TreeGrafter"/>
</dbReference>
<keyword evidence="16" id="KW-1185">Reference proteome</keyword>
<gene>
    <name evidence="11 15" type="primary">tig</name>
    <name evidence="15" type="ORF">NMK_3563</name>
</gene>
<dbReference type="AlphaFoldDB" id="A0A2R5FI72"/>
<evidence type="ECO:0000256" key="11">
    <source>
        <dbReference type="HAMAP-Rule" id="MF_00303"/>
    </source>
</evidence>
<evidence type="ECO:0000256" key="3">
    <source>
        <dbReference type="ARBA" id="ARBA00013194"/>
    </source>
</evidence>
<dbReference type="EMBL" id="BDOQ01000023">
    <property type="protein sequence ID" value="GBG15943.1"/>
    <property type="molecule type" value="Genomic_DNA"/>
</dbReference>
<proteinExistence type="inferred from homology"/>
<evidence type="ECO:0000256" key="9">
    <source>
        <dbReference type="ARBA" id="ARBA00023306"/>
    </source>
</evidence>
<dbReference type="Gene3D" id="3.10.50.40">
    <property type="match status" value="1"/>
</dbReference>
<evidence type="ECO:0000259" key="14">
    <source>
        <dbReference type="Pfam" id="PF05698"/>
    </source>
</evidence>
<dbReference type="GO" id="GO:0051301">
    <property type="term" value="P:cell division"/>
    <property type="evidence" value="ECO:0007669"/>
    <property type="project" value="UniProtKB-KW"/>
</dbReference>
<evidence type="ECO:0000259" key="13">
    <source>
        <dbReference type="Pfam" id="PF05697"/>
    </source>
</evidence>
<dbReference type="GO" id="GO:0043022">
    <property type="term" value="F:ribosome binding"/>
    <property type="evidence" value="ECO:0007669"/>
    <property type="project" value="TreeGrafter"/>
</dbReference>
<dbReference type="InterPro" id="IPR005215">
    <property type="entry name" value="Trig_fac"/>
</dbReference>
<dbReference type="FunFam" id="3.10.50.40:FF:000001">
    <property type="entry name" value="Trigger factor"/>
    <property type="match status" value="1"/>
</dbReference>
<evidence type="ECO:0000313" key="16">
    <source>
        <dbReference type="Proteomes" id="UP000245081"/>
    </source>
</evidence>
<evidence type="ECO:0000256" key="4">
    <source>
        <dbReference type="ARBA" id="ARBA00016902"/>
    </source>
</evidence>
<comment type="caution">
    <text evidence="15">The sequence shown here is derived from an EMBL/GenBank/DDBJ whole genome shotgun (WGS) entry which is preliminary data.</text>
</comment>
<keyword evidence="7 11" id="KW-0143">Chaperone</keyword>
<dbReference type="InterPro" id="IPR027304">
    <property type="entry name" value="Trigger_fact/SurA_dom_sf"/>
</dbReference>
<dbReference type="SUPFAM" id="SSF54534">
    <property type="entry name" value="FKBP-like"/>
    <property type="match status" value="1"/>
</dbReference>
<evidence type="ECO:0000259" key="12">
    <source>
        <dbReference type="Pfam" id="PF00254"/>
    </source>
</evidence>
<evidence type="ECO:0000313" key="15">
    <source>
        <dbReference type="EMBL" id="GBG15943.1"/>
    </source>
</evidence>
<feature type="domain" description="Trigger factor C-terminal" evidence="14">
    <location>
        <begin position="264"/>
        <end position="416"/>
    </location>
</feature>
<dbReference type="NCBIfam" id="TIGR00115">
    <property type="entry name" value="tig"/>
    <property type="match status" value="1"/>
</dbReference>
<evidence type="ECO:0000256" key="6">
    <source>
        <dbReference type="ARBA" id="ARBA00023110"/>
    </source>
</evidence>
<dbReference type="Gene3D" id="1.10.3120.10">
    <property type="entry name" value="Trigger factor, C-terminal domain"/>
    <property type="match status" value="1"/>
</dbReference>
<comment type="function">
    <text evidence="11">Involved in protein export. Acts as a chaperone by maintaining the newly synthesized protein in an open conformation. Functions as a peptidyl-prolyl cis-trans isomerase.</text>
</comment>
<name>A0A2R5FI72_9PROT</name>
<dbReference type="PANTHER" id="PTHR30560">
    <property type="entry name" value="TRIGGER FACTOR CHAPERONE AND PEPTIDYL-PROLYL CIS/TRANS ISOMERASE"/>
    <property type="match status" value="1"/>
</dbReference>
<evidence type="ECO:0000256" key="7">
    <source>
        <dbReference type="ARBA" id="ARBA00023186"/>
    </source>
</evidence>
<sequence length="437" mass="48551">MQATVENISNLERRLTVAMPMQPIEEEIGKRLNSLAKTVKMAGFRPGKVPFKMVEQQYGPQVRQEVLSSKVEETFSDAVHKEGLRIAGYPSIEPKPMADNAENYEYVATFEVFPEVAIGDLSGVSIERPKLAVSDAEIDKTLEVLRKQRAVFETVERGAEMGDRVSIEFSSQIDGEQIEDTKGQTIPLVLGEEGRLPDFDKNIVGAKAGESRSFELNFPADYHNANLAGKTAKYEVKVASVSAPKLPEIDADFAKGLGVEDGDIAKMRAEIKDSLDQEVDKRISAAVKSQVLGGLVNAIDVELPKSLVTIEVGRLMETAQQTLQRRGLDAGQINLEPAMFEEQAQRNVKLRLIMVEVVRANELQAKPEQIRAMIDTWAKSFEQPEEVVNWYYGDPQRLNEPAAMATEENVVNWVLERAKVTDKEVAFDDLMAAKEQA</sequence>
<keyword evidence="6 11" id="KW-0697">Rotamase</keyword>
<evidence type="ECO:0000256" key="10">
    <source>
        <dbReference type="ARBA" id="ARBA00029986"/>
    </source>
</evidence>
<comment type="subcellular location">
    <subcellularLocation>
        <location evidence="11">Cytoplasm</location>
    </subcellularLocation>
    <text evidence="11">About half TF is bound to the ribosome near the polypeptide exit tunnel while the other half is free in the cytoplasm.</text>
</comment>
<dbReference type="HAMAP" id="MF_00303">
    <property type="entry name" value="Trigger_factor_Tig"/>
    <property type="match status" value="1"/>
</dbReference>
<dbReference type="EC" id="5.2.1.8" evidence="3 11"/>
<evidence type="ECO:0000256" key="2">
    <source>
        <dbReference type="ARBA" id="ARBA00005464"/>
    </source>
</evidence>
<dbReference type="PANTHER" id="PTHR30560:SF3">
    <property type="entry name" value="TRIGGER FACTOR-LIKE PROTEIN TIG, CHLOROPLASTIC"/>
    <property type="match status" value="1"/>
</dbReference>
<organism evidence="15 16">
    <name type="scientific">Novimethylophilus kurashikiensis</name>
    <dbReference type="NCBI Taxonomy" id="1825523"/>
    <lineage>
        <taxon>Bacteria</taxon>
        <taxon>Pseudomonadati</taxon>
        <taxon>Pseudomonadota</taxon>
        <taxon>Betaproteobacteria</taxon>
        <taxon>Nitrosomonadales</taxon>
        <taxon>Methylophilaceae</taxon>
        <taxon>Novimethylophilus</taxon>
    </lineage>
</organism>
<dbReference type="PIRSF" id="PIRSF003095">
    <property type="entry name" value="Trigger_factor"/>
    <property type="match status" value="1"/>
</dbReference>
<dbReference type="InterPro" id="IPR036611">
    <property type="entry name" value="Trigger_fac_ribosome-bd_sf"/>
</dbReference>
<dbReference type="Gene3D" id="3.30.70.1050">
    <property type="entry name" value="Trigger factor ribosome-binding domain"/>
    <property type="match status" value="1"/>
</dbReference>
<comment type="catalytic activity">
    <reaction evidence="1 11">
        <text>[protein]-peptidylproline (omega=180) = [protein]-peptidylproline (omega=0)</text>
        <dbReference type="Rhea" id="RHEA:16237"/>
        <dbReference type="Rhea" id="RHEA-COMP:10747"/>
        <dbReference type="Rhea" id="RHEA-COMP:10748"/>
        <dbReference type="ChEBI" id="CHEBI:83833"/>
        <dbReference type="ChEBI" id="CHEBI:83834"/>
        <dbReference type="EC" id="5.2.1.8"/>
    </reaction>
</comment>
<comment type="domain">
    <text evidence="11">Consists of 3 domains; the N-terminus binds the ribosome, the middle domain has PPIase activity, while the C-terminus has intrinsic chaperone activity on its own.</text>
</comment>
<dbReference type="Proteomes" id="UP000245081">
    <property type="component" value="Unassembled WGS sequence"/>
</dbReference>
<dbReference type="RefSeq" id="WP_109017088.1">
    <property type="nucleotide sequence ID" value="NZ_BDOQ01000023.1"/>
</dbReference>
<dbReference type="InterPro" id="IPR008881">
    <property type="entry name" value="Trigger_fac_ribosome-bd_bac"/>
</dbReference>
<dbReference type="SUPFAM" id="SSF109998">
    <property type="entry name" value="Triger factor/SurA peptide-binding domain-like"/>
    <property type="match status" value="1"/>
</dbReference>
<keyword evidence="9 11" id="KW-0131">Cell cycle</keyword>
<dbReference type="Pfam" id="PF05698">
    <property type="entry name" value="Trigger_C"/>
    <property type="match status" value="1"/>
</dbReference>
<dbReference type="InterPro" id="IPR037041">
    <property type="entry name" value="Trigger_fac_C_sf"/>
</dbReference>
<evidence type="ECO:0000256" key="1">
    <source>
        <dbReference type="ARBA" id="ARBA00000971"/>
    </source>
</evidence>
<dbReference type="InterPro" id="IPR001179">
    <property type="entry name" value="PPIase_FKBP_dom"/>
</dbReference>
<dbReference type="InterPro" id="IPR008880">
    <property type="entry name" value="Trigger_fac_C"/>
</dbReference>
<protein>
    <recommendedName>
        <fullName evidence="4 11">Trigger factor</fullName>
        <shortName evidence="11">TF</shortName>
        <ecNumber evidence="3 11">5.2.1.8</ecNumber>
    </recommendedName>
    <alternativeName>
        <fullName evidence="10 11">PPIase</fullName>
    </alternativeName>
</protein>
<dbReference type="GO" id="GO:0044183">
    <property type="term" value="F:protein folding chaperone"/>
    <property type="evidence" value="ECO:0007669"/>
    <property type="project" value="TreeGrafter"/>
</dbReference>